<proteinExistence type="inferred from homology"/>
<evidence type="ECO:0000313" key="14">
    <source>
        <dbReference type="EMBL" id="CAF3802463.1"/>
    </source>
</evidence>
<keyword evidence="6" id="KW-0915">Sodium</keyword>
<evidence type="ECO:0000313" key="16">
    <source>
        <dbReference type="Proteomes" id="UP000663829"/>
    </source>
</evidence>
<keyword evidence="2 11" id="KW-0813">Transport</keyword>
<dbReference type="Proteomes" id="UP000681722">
    <property type="component" value="Unassembled WGS sequence"/>
</dbReference>
<organism evidence="13 16">
    <name type="scientific">Didymodactylos carnosus</name>
    <dbReference type="NCBI Taxonomy" id="1234261"/>
    <lineage>
        <taxon>Eukaryota</taxon>
        <taxon>Metazoa</taxon>
        <taxon>Spiralia</taxon>
        <taxon>Gnathifera</taxon>
        <taxon>Rotifera</taxon>
        <taxon>Eurotatoria</taxon>
        <taxon>Bdelloidea</taxon>
        <taxon>Philodinida</taxon>
        <taxon>Philodinidae</taxon>
        <taxon>Didymodactylos</taxon>
    </lineage>
</organism>
<evidence type="ECO:0000256" key="11">
    <source>
        <dbReference type="RuleBase" id="RU000679"/>
    </source>
</evidence>
<comment type="caution">
    <text evidence="13">The sequence shown here is derived from an EMBL/GenBank/DDBJ whole genome shotgun (WGS) entry which is preliminary data.</text>
</comment>
<evidence type="ECO:0000313" key="13">
    <source>
        <dbReference type="EMBL" id="CAF1285998.1"/>
    </source>
</evidence>
<evidence type="ECO:0000256" key="6">
    <source>
        <dbReference type="ARBA" id="ARBA00023053"/>
    </source>
</evidence>
<dbReference type="OrthoDB" id="6021021at2759"/>
<dbReference type="InterPro" id="IPR001873">
    <property type="entry name" value="ENaC"/>
</dbReference>
<dbReference type="GO" id="GO:0015280">
    <property type="term" value="F:ligand-gated sodium channel activity"/>
    <property type="evidence" value="ECO:0007669"/>
    <property type="project" value="TreeGrafter"/>
</dbReference>
<keyword evidence="9 11" id="KW-0739">Sodium transport</keyword>
<evidence type="ECO:0000313" key="15">
    <source>
        <dbReference type="EMBL" id="CAF4086376.1"/>
    </source>
</evidence>
<gene>
    <name evidence="13" type="ORF">GPM918_LOCUS27791</name>
    <name evidence="12" type="ORF">OVA965_LOCUS16146</name>
    <name evidence="15" type="ORF">SRO942_LOCUS28182</name>
    <name evidence="14" type="ORF">TMI583_LOCUS16155</name>
</gene>
<evidence type="ECO:0000313" key="12">
    <source>
        <dbReference type="EMBL" id="CAF1034191.1"/>
    </source>
</evidence>
<comment type="similarity">
    <text evidence="11">Belongs to the amiloride-sensitive sodium channel (TC 1.A.6) family.</text>
</comment>
<dbReference type="EMBL" id="CAJOBC010030185">
    <property type="protein sequence ID" value="CAF4086376.1"/>
    <property type="molecule type" value="Genomic_DNA"/>
</dbReference>
<keyword evidence="3 11" id="KW-0894">Sodium channel</keyword>
<evidence type="ECO:0000256" key="3">
    <source>
        <dbReference type="ARBA" id="ARBA00022461"/>
    </source>
</evidence>
<keyword evidence="4 11" id="KW-0812">Transmembrane</keyword>
<name>A0A815CQF9_9BILA</name>
<dbReference type="Proteomes" id="UP000677228">
    <property type="component" value="Unassembled WGS sequence"/>
</dbReference>
<evidence type="ECO:0000256" key="8">
    <source>
        <dbReference type="ARBA" id="ARBA00023136"/>
    </source>
</evidence>
<dbReference type="AlphaFoldDB" id="A0A815CQF9"/>
<dbReference type="EMBL" id="CAJNOK010007432">
    <property type="protein sequence ID" value="CAF1034191.1"/>
    <property type="molecule type" value="Genomic_DNA"/>
</dbReference>
<keyword evidence="10 11" id="KW-0407">Ion channel</keyword>
<dbReference type="Proteomes" id="UP000682733">
    <property type="component" value="Unassembled WGS sequence"/>
</dbReference>
<evidence type="ECO:0000256" key="2">
    <source>
        <dbReference type="ARBA" id="ARBA00022448"/>
    </source>
</evidence>
<dbReference type="PANTHER" id="PTHR11690">
    <property type="entry name" value="AMILORIDE-SENSITIVE SODIUM CHANNEL-RELATED"/>
    <property type="match status" value="1"/>
</dbReference>
<dbReference type="PRINTS" id="PR01078">
    <property type="entry name" value="AMINACHANNEL"/>
</dbReference>
<dbReference type="GO" id="GO:0005886">
    <property type="term" value="C:plasma membrane"/>
    <property type="evidence" value="ECO:0007669"/>
    <property type="project" value="TreeGrafter"/>
</dbReference>
<dbReference type="Gene3D" id="2.60.470.10">
    <property type="entry name" value="Acid-sensing ion channels like domains"/>
    <property type="match status" value="1"/>
</dbReference>
<dbReference type="Gene3D" id="1.10.287.770">
    <property type="entry name" value="YojJ-like"/>
    <property type="match status" value="1"/>
</dbReference>
<dbReference type="EMBL" id="CAJOBA010007443">
    <property type="protein sequence ID" value="CAF3802463.1"/>
    <property type="molecule type" value="Genomic_DNA"/>
</dbReference>
<dbReference type="PANTHER" id="PTHR11690:SF248">
    <property type="entry name" value="PICKPOCKET 17, ISOFORM A"/>
    <property type="match status" value="1"/>
</dbReference>
<keyword evidence="8" id="KW-0472">Membrane</keyword>
<protein>
    <recommendedName>
        <fullName evidence="17">Amiloride-sensitive sodium channel</fullName>
    </recommendedName>
</protein>
<evidence type="ECO:0000256" key="4">
    <source>
        <dbReference type="ARBA" id="ARBA00022692"/>
    </source>
</evidence>
<dbReference type="Pfam" id="PF00858">
    <property type="entry name" value="ASC"/>
    <property type="match status" value="1"/>
</dbReference>
<keyword evidence="5" id="KW-1133">Transmembrane helix</keyword>
<dbReference type="EMBL" id="CAJNOQ010011825">
    <property type="protein sequence ID" value="CAF1285998.1"/>
    <property type="molecule type" value="Genomic_DNA"/>
</dbReference>
<evidence type="ECO:0000256" key="1">
    <source>
        <dbReference type="ARBA" id="ARBA00004141"/>
    </source>
</evidence>
<evidence type="ECO:0008006" key="17">
    <source>
        <dbReference type="Google" id="ProtNLM"/>
    </source>
</evidence>
<sequence>MLLSCSFDNRPCNISRDFIRFSSQKYGNCFTFNARRKHIDQLKQITDGFAPAKLVLDIYLHEHQYTSHVHKVGLVALVHHYSEWPVVDRQALWFRPGESHRIGFSKKLTKYLLPPYTACTFKLADDLQEVFDAHQVDFDYSQDFCEYICTEREIISRCNCTRPGSMLSYLTLNSTLKFCDTLESTQCVSNATQQVKCQHCVQPCTVIQYLVHLTSARFPSSKYLQTAKSNVERVFKQHNITLDPNWSSEWKQIIEQNYVQVEVALEMYNVETIQQDVSQSWQQLVADYGGLCGLFIGVSLLSLVELLELIYRLTKHACRSKLQTYSDGMFRRPNAVTVQTISAL</sequence>
<evidence type="ECO:0000256" key="5">
    <source>
        <dbReference type="ARBA" id="ARBA00022989"/>
    </source>
</evidence>
<dbReference type="Proteomes" id="UP000663829">
    <property type="component" value="Unassembled WGS sequence"/>
</dbReference>
<evidence type="ECO:0000256" key="7">
    <source>
        <dbReference type="ARBA" id="ARBA00023065"/>
    </source>
</evidence>
<evidence type="ECO:0000256" key="9">
    <source>
        <dbReference type="ARBA" id="ARBA00023201"/>
    </source>
</evidence>
<accession>A0A815CQF9</accession>
<reference evidence="13" key="1">
    <citation type="submission" date="2021-02" db="EMBL/GenBank/DDBJ databases">
        <authorList>
            <person name="Nowell W R."/>
        </authorList>
    </citation>
    <scope>NUCLEOTIDE SEQUENCE</scope>
</reference>
<keyword evidence="7 11" id="KW-0406">Ion transport</keyword>
<evidence type="ECO:0000256" key="10">
    <source>
        <dbReference type="ARBA" id="ARBA00023303"/>
    </source>
</evidence>
<comment type="subcellular location">
    <subcellularLocation>
        <location evidence="1">Membrane</location>
        <topology evidence="1">Multi-pass membrane protein</topology>
    </subcellularLocation>
</comment>
<keyword evidence="16" id="KW-1185">Reference proteome</keyword>